<dbReference type="EMBL" id="JARBJD010000289">
    <property type="protein sequence ID" value="KAK2944674.1"/>
    <property type="molecule type" value="Genomic_DNA"/>
</dbReference>
<feature type="region of interest" description="Disordered" evidence="3">
    <location>
        <begin position="718"/>
        <end position="740"/>
    </location>
</feature>
<dbReference type="EC" id="2.3.1.48" evidence="5"/>
<evidence type="ECO:0000313" key="5">
    <source>
        <dbReference type="EMBL" id="KAK2944674.1"/>
    </source>
</evidence>
<dbReference type="Gene3D" id="3.40.630.30">
    <property type="match status" value="1"/>
</dbReference>
<feature type="region of interest" description="Disordered" evidence="3">
    <location>
        <begin position="659"/>
        <end position="701"/>
    </location>
</feature>
<accession>A0ABQ9WYU5</accession>
<feature type="compositionally biased region" description="Polar residues" evidence="3">
    <location>
        <begin position="670"/>
        <end position="681"/>
    </location>
</feature>
<gene>
    <name evidence="5" type="ORF">BLNAU_20420</name>
</gene>
<feature type="domain" description="Rad21/Rec8-like protein N-terminal" evidence="4">
    <location>
        <begin position="251"/>
        <end position="355"/>
    </location>
</feature>
<organism evidence="5 6">
    <name type="scientific">Blattamonas nauphoetae</name>
    <dbReference type="NCBI Taxonomy" id="2049346"/>
    <lineage>
        <taxon>Eukaryota</taxon>
        <taxon>Metamonada</taxon>
        <taxon>Preaxostyla</taxon>
        <taxon>Oxymonadida</taxon>
        <taxon>Blattamonas</taxon>
    </lineage>
</organism>
<dbReference type="Pfam" id="PF04825">
    <property type="entry name" value="Rad21_Rec8_N"/>
    <property type="match status" value="1"/>
</dbReference>
<dbReference type="PANTHER" id="PTHR12585:SF69">
    <property type="entry name" value="FI11703P"/>
    <property type="match status" value="1"/>
</dbReference>
<dbReference type="InterPro" id="IPR016181">
    <property type="entry name" value="Acyl_CoA_acyltransferase"/>
</dbReference>
<proteinExistence type="predicted"/>
<protein>
    <submittedName>
        <fullName evidence="5">Histone acetyltransferase 1</fullName>
        <ecNumber evidence="5">2.3.1.48</ecNumber>
    </submittedName>
</protein>
<dbReference type="GO" id="GO:0061733">
    <property type="term" value="F:protein-lysine-acetyltransferase activity"/>
    <property type="evidence" value="ECO:0007669"/>
    <property type="project" value="UniProtKB-EC"/>
</dbReference>
<reference evidence="5 6" key="1">
    <citation type="journal article" date="2022" name="bioRxiv">
        <title>Genomics of Preaxostyla Flagellates Illuminates Evolutionary Transitions and the Path Towards Mitochondrial Loss.</title>
        <authorList>
            <person name="Novak L.V.F."/>
            <person name="Treitli S.C."/>
            <person name="Pyrih J."/>
            <person name="Halakuc P."/>
            <person name="Pipaliya S.V."/>
            <person name="Vacek V."/>
            <person name="Brzon O."/>
            <person name="Soukal P."/>
            <person name="Eme L."/>
            <person name="Dacks J.B."/>
            <person name="Karnkowska A."/>
            <person name="Elias M."/>
            <person name="Hampl V."/>
        </authorList>
    </citation>
    <scope>NUCLEOTIDE SEQUENCE [LARGE SCALE GENOMIC DNA]</scope>
    <source>
        <strain evidence="5">NAU3</strain>
        <tissue evidence="5">Gut</tissue>
    </source>
</reference>
<evidence type="ECO:0000259" key="4">
    <source>
        <dbReference type="Pfam" id="PF04825"/>
    </source>
</evidence>
<evidence type="ECO:0000313" key="6">
    <source>
        <dbReference type="Proteomes" id="UP001281761"/>
    </source>
</evidence>
<feature type="compositionally biased region" description="Polar residues" evidence="3">
    <location>
        <begin position="549"/>
        <end position="560"/>
    </location>
</feature>
<keyword evidence="5" id="KW-0012">Acyltransferase</keyword>
<keyword evidence="5" id="KW-0808">Transferase</keyword>
<dbReference type="Gene3D" id="3.90.360.10">
    <property type="entry name" value="Histone acetyl transferase 1 (HAT1), N-terminal domain"/>
    <property type="match status" value="1"/>
</dbReference>
<feature type="compositionally biased region" description="Polar residues" evidence="3">
    <location>
        <begin position="485"/>
        <end position="506"/>
    </location>
</feature>
<comment type="caution">
    <text evidence="5">The sequence shown here is derived from an EMBL/GenBank/DDBJ whole genome shotgun (WGS) entry which is preliminary data.</text>
</comment>
<feature type="region of interest" description="Disordered" evidence="3">
    <location>
        <begin position="349"/>
        <end position="375"/>
    </location>
</feature>
<evidence type="ECO:0000256" key="2">
    <source>
        <dbReference type="ARBA" id="ARBA00023242"/>
    </source>
</evidence>
<feature type="region of interest" description="Disordered" evidence="3">
    <location>
        <begin position="538"/>
        <end position="560"/>
    </location>
</feature>
<name>A0ABQ9WYU5_9EUKA</name>
<feature type="region of interest" description="Disordered" evidence="3">
    <location>
        <begin position="485"/>
        <end position="520"/>
    </location>
</feature>
<dbReference type="InterPro" id="IPR037113">
    <property type="entry name" value="Hat1_N_sf"/>
</dbReference>
<sequence length="896" mass="102032">MPCPPHNPNESSSTPLGNAIFQIYCTPFPDPDMKVFRKNLMAMSFFFVNNASYLDEDDANWDVYLMYKKTNKRGDGSNPPRVDFRIVGYATVYRFFHFPNSSLWRISSRLSTIPPSGSCHLSYRYGVITLKEEQCHSDYRRAAVSSFRQNEAVAPFSNLIISDIQSKVPIIKEQLRRCRFIFRWRVLDQKNAELVKDFRVDVKRDLYLKHEEELAGLEQSERTTKLDLLYQIQVTEMRMASSCFEKHLDFIEQGHGPLGQVWIAANYDRNLSKGKILQINIPAAVKIIREGIPTEENPKKKIPLPLRYQAHLLLGLIRVYTRKLKYLADDINEFQSRLNTTLYTSNIDLPPGGKKATRSHITIPDPPLNMSTPRDPTLNIFGYPRPSLLMPDPTLTDPESLRSSLSPFTLPSNQLRTPMKDGYDFRESDYFAGAADNLMSDIPTVFVTPNNDPDEIRWLIEHAHQQGEIHDFDTFLETTEFYNQRPSEYNHPDSSSLAFQPTTTPGMQEGFEYPEPQAQEQSNKIPLFLEDDLATLKSSTKKKKRKQSGPQIESDSSQNKGVIIDQVITLSDQTMSDNQDDTRDIVRTMELSQMIIFPSLNNWSDDDLLVPPTDAFMEEWKKQIHFDPSAYLERLKAIKSKTYLAAPPIQIEPPVSQTVRTGEDAGMEPRQTNENTSSNDSPYPFRGHHQETIPNSTPTPPGFDGVFEELQSPGPFEGQGAMDEFMTPQSSTGTEGQPEGMLTDETVRDIQSRILACNSPDFNSITNSPHHTMAPSRPLGPTSEPPPPYSDSKTRDMLELVAYQFNKENKTELPFEKAFKCPQPEKSAPEHQKREWRRSKALAMAALLTFVRDGYVESKQAAPYAPIFVKITSRLLSVKFETKSTRTHNLPTVTKL</sequence>
<comment type="subcellular location">
    <subcellularLocation>
        <location evidence="1">Nucleus</location>
    </subcellularLocation>
</comment>
<dbReference type="InterPro" id="IPR039781">
    <property type="entry name" value="Rad21/Rec8-like"/>
</dbReference>
<feature type="compositionally biased region" description="Polar residues" evidence="3">
    <location>
        <begin position="761"/>
        <end position="770"/>
    </location>
</feature>
<keyword evidence="6" id="KW-1185">Reference proteome</keyword>
<feature type="region of interest" description="Disordered" evidence="3">
    <location>
        <begin position="761"/>
        <end position="792"/>
    </location>
</feature>
<dbReference type="PANTHER" id="PTHR12585">
    <property type="entry name" value="SCC1 / RAD21 FAMILY MEMBER"/>
    <property type="match status" value="1"/>
</dbReference>
<evidence type="ECO:0000256" key="1">
    <source>
        <dbReference type="ARBA" id="ARBA00004123"/>
    </source>
</evidence>
<dbReference type="SUPFAM" id="SSF55729">
    <property type="entry name" value="Acyl-CoA N-acyltransferases (Nat)"/>
    <property type="match status" value="1"/>
</dbReference>
<keyword evidence="2" id="KW-0539">Nucleus</keyword>
<evidence type="ECO:0000256" key="3">
    <source>
        <dbReference type="SAM" id="MobiDB-lite"/>
    </source>
</evidence>
<dbReference type="Proteomes" id="UP001281761">
    <property type="component" value="Unassembled WGS sequence"/>
</dbReference>
<dbReference type="InterPro" id="IPR006910">
    <property type="entry name" value="Rad21_Rec8_N"/>
</dbReference>